<accession>A0A1A9I4T8</accession>
<dbReference type="PROSITE" id="PS51352">
    <property type="entry name" value="THIOREDOXIN_2"/>
    <property type="match status" value="1"/>
</dbReference>
<dbReference type="STRING" id="1176587.A8C56_18475"/>
<evidence type="ECO:0000313" key="3">
    <source>
        <dbReference type="Proteomes" id="UP000077667"/>
    </source>
</evidence>
<dbReference type="Proteomes" id="UP000077667">
    <property type="component" value="Chromosome"/>
</dbReference>
<dbReference type="GO" id="GO:0016491">
    <property type="term" value="F:oxidoreductase activity"/>
    <property type="evidence" value="ECO:0007669"/>
    <property type="project" value="InterPro"/>
</dbReference>
<sequence>MKIPQKKILSNSIALLLFAFILAMLISPRFKAKIIAGLMNLGLFQPDVSDVRPQQGIPAGYPIHFSTSDGQHFTNESFRNKVVFINFWATWCPPCIAEMPAINDLYAKLKNNPNILFLLVNADKDPKKAAEFIKGKKFQMPVAVSQSTIPATWYKGTLPTTVVLDKNGNIVYRHEGTANYSSRQFREFLQGLLK</sequence>
<evidence type="ECO:0000313" key="2">
    <source>
        <dbReference type="EMBL" id="ANH82697.1"/>
    </source>
</evidence>
<dbReference type="EMBL" id="CP015772">
    <property type="protein sequence ID" value="ANH82697.1"/>
    <property type="molecule type" value="Genomic_DNA"/>
</dbReference>
<evidence type="ECO:0000259" key="1">
    <source>
        <dbReference type="PROSITE" id="PS51352"/>
    </source>
</evidence>
<feature type="domain" description="Thioredoxin" evidence="1">
    <location>
        <begin position="39"/>
        <end position="194"/>
    </location>
</feature>
<dbReference type="InterPro" id="IPR036249">
    <property type="entry name" value="Thioredoxin-like_sf"/>
</dbReference>
<organism evidence="2 3">
    <name type="scientific">Niabella ginsenosidivorans</name>
    <dbReference type="NCBI Taxonomy" id="1176587"/>
    <lineage>
        <taxon>Bacteria</taxon>
        <taxon>Pseudomonadati</taxon>
        <taxon>Bacteroidota</taxon>
        <taxon>Chitinophagia</taxon>
        <taxon>Chitinophagales</taxon>
        <taxon>Chitinophagaceae</taxon>
        <taxon>Niabella</taxon>
    </lineage>
</organism>
<dbReference type="InterPro" id="IPR013740">
    <property type="entry name" value="Redoxin"/>
</dbReference>
<dbReference type="InterPro" id="IPR050553">
    <property type="entry name" value="Thioredoxin_ResA/DsbE_sf"/>
</dbReference>
<dbReference type="SUPFAM" id="SSF52833">
    <property type="entry name" value="Thioredoxin-like"/>
    <property type="match status" value="1"/>
</dbReference>
<dbReference type="KEGG" id="nia:A8C56_18475"/>
<protein>
    <recommendedName>
        <fullName evidence="1">Thioredoxin domain-containing protein</fullName>
    </recommendedName>
</protein>
<gene>
    <name evidence="2" type="ORF">A8C56_18475</name>
</gene>
<dbReference type="RefSeq" id="WP_067759349.1">
    <property type="nucleotide sequence ID" value="NZ_CP015772.1"/>
</dbReference>
<dbReference type="CDD" id="cd02966">
    <property type="entry name" value="TlpA_like_family"/>
    <property type="match status" value="1"/>
</dbReference>
<name>A0A1A9I4T8_9BACT</name>
<dbReference type="Pfam" id="PF08534">
    <property type="entry name" value="Redoxin"/>
    <property type="match status" value="1"/>
</dbReference>
<reference evidence="2 3" key="1">
    <citation type="submission" date="2016-05" db="EMBL/GenBank/DDBJ databases">
        <title>Niabella ginsenosidivorans BS26 whole genome sequencing.</title>
        <authorList>
            <person name="Im W.T."/>
            <person name="Siddiqi M.Z."/>
        </authorList>
    </citation>
    <scope>NUCLEOTIDE SEQUENCE [LARGE SCALE GENOMIC DNA]</scope>
    <source>
        <strain evidence="2 3">BS26</strain>
    </source>
</reference>
<dbReference type="Gene3D" id="3.40.30.10">
    <property type="entry name" value="Glutaredoxin"/>
    <property type="match status" value="1"/>
</dbReference>
<dbReference type="AlphaFoldDB" id="A0A1A9I4T8"/>
<dbReference type="OrthoDB" id="9815205at2"/>
<dbReference type="PANTHER" id="PTHR42852:SF17">
    <property type="entry name" value="THIOREDOXIN-LIKE PROTEIN HI_1115"/>
    <property type="match status" value="1"/>
</dbReference>
<proteinExistence type="predicted"/>
<dbReference type="PANTHER" id="PTHR42852">
    <property type="entry name" value="THIOL:DISULFIDE INTERCHANGE PROTEIN DSBE"/>
    <property type="match status" value="1"/>
</dbReference>
<keyword evidence="3" id="KW-1185">Reference proteome</keyword>
<dbReference type="InterPro" id="IPR013766">
    <property type="entry name" value="Thioredoxin_domain"/>
</dbReference>